<gene>
    <name evidence="2" type="ORF">H7I41_16970</name>
</gene>
<dbReference type="Gene3D" id="3.40.50.1240">
    <property type="entry name" value="Phosphoglycerate mutase-like"/>
    <property type="match status" value="1"/>
</dbReference>
<dbReference type="InterPro" id="IPR029033">
    <property type="entry name" value="His_PPase_superfam"/>
</dbReference>
<organism evidence="2 3">
    <name type="scientific">[Mycobacterium] manitobense</name>
    <dbReference type="NCBI Taxonomy" id="190147"/>
    <lineage>
        <taxon>Bacteria</taxon>
        <taxon>Bacillati</taxon>
        <taxon>Actinomycetota</taxon>
        <taxon>Actinomycetes</taxon>
        <taxon>Mycobacteriales</taxon>
        <taxon>Mycobacteriaceae</taxon>
        <taxon>Mycolicibacterium</taxon>
    </lineage>
</organism>
<dbReference type="Pfam" id="PF00300">
    <property type="entry name" value="His_Phos_1"/>
    <property type="match status" value="1"/>
</dbReference>
<protein>
    <submittedName>
        <fullName evidence="2">Histidine phosphatase family protein</fullName>
    </submittedName>
</protein>
<dbReference type="PANTHER" id="PTHR48100:SF58">
    <property type="entry name" value="PE-PGRS FAMILY PROTEIN PE_PGRS11"/>
    <property type="match status" value="1"/>
</dbReference>
<proteinExistence type="predicted"/>
<evidence type="ECO:0000313" key="3">
    <source>
        <dbReference type="Proteomes" id="UP001140293"/>
    </source>
</evidence>
<evidence type="ECO:0000256" key="1">
    <source>
        <dbReference type="SAM" id="SignalP"/>
    </source>
</evidence>
<keyword evidence="3" id="KW-1185">Reference proteome</keyword>
<feature type="chain" id="PRO_5040886941" evidence="1">
    <location>
        <begin position="24"/>
        <end position="231"/>
    </location>
</feature>
<dbReference type="SMART" id="SM00855">
    <property type="entry name" value="PGAM"/>
    <property type="match status" value="1"/>
</dbReference>
<dbReference type="InterPro" id="IPR013078">
    <property type="entry name" value="His_Pase_superF_clade-1"/>
</dbReference>
<dbReference type="PANTHER" id="PTHR48100">
    <property type="entry name" value="BROAD-SPECIFICITY PHOSPHATASE YOR283W-RELATED"/>
    <property type="match status" value="1"/>
</dbReference>
<dbReference type="Proteomes" id="UP001140293">
    <property type="component" value="Unassembled WGS sequence"/>
</dbReference>
<dbReference type="GO" id="GO:0016791">
    <property type="term" value="F:phosphatase activity"/>
    <property type="evidence" value="ECO:0007669"/>
    <property type="project" value="TreeGrafter"/>
</dbReference>
<dbReference type="GO" id="GO:0005737">
    <property type="term" value="C:cytoplasm"/>
    <property type="evidence" value="ECO:0007669"/>
    <property type="project" value="TreeGrafter"/>
</dbReference>
<dbReference type="InterPro" id="IPR050275">
    <property type="entry name" value="PGM_Phosphatase"/>
</dbReference>
<dbReference type="SUPFAM" id="SSF53254">
    <property type="entry name" value="Phosphoglycerate mutase-like"/>
    <property type="match status" value="1"/>
</dbReference>
<dbReference type="EMBL" id="JACKSJ010000143">
    <property type="protein sequence ID" value="MCV7171609.1"/>
    <property type="molecule type" value="Genomic_DNA"/>
</dbReference>
<keyword evidence="1" id="KW-0732">Signal</keyword>
<accession>A0A9X2YPN9</accession>
<sequence length="231" mass="24047">MRRILAALAALTITIAGAPSAVAGGPTAGTATITLTFIRHAQSEGNASGLIDTSTPGPGLTALGREQAAAAAAHLSGNDYDAVFASTMVRTQQTAQPMSAALGEAVTVLPGLREVEAGKYEGLPEADAADYFSAPQRWLAGDRSARIPGSMDGNEFDARFDDAVRQIHESGARHPVAFSHGAAIMLWVMMNVDDPDPSLLRSEPLQNTGRVVLTGSPQQGWTLTEWQGAPA</sequence>
<comment type="caution">
    <text evidence="2">The sequence shown here is derived from an EMBL/GenBank/DDBJ whole genome shotgun (WGS) entry which is preliminary data.</text>
</comment>
<dbReference type="RefSeq" id="WP_264013792.1">
    <property type="nucleotide sequence ID" value="NZ_JACKSJ010000143.1"/>
</dbReference>
<dbReference type="AlphaFoldDB" id="A0A9X2YPN9"/>
<dbReference type="CDD" id="cd07067">
    <property type="entry name" value="HP_PGM_like"/>
    <property type="match status" value="1"/>
</dbReference>
<reference evidence="2" key="2">
    <citation type="journal article" date="2022" name="BMC Genomics">
        <title>Comparative genome analysis of mycobacteria focusing on tRNA and non-coding RNA.</title>
        <authorList>
            <person name="Behra P.R.K."/>
            <person name="Pettersson B.M.F."/>
            <person name="Ramesh M."/>
            <person name="Das S."/>
            <person name="Dasgupta S."/>
            <person name="Kirsebom L.A."/>
        </authorList>
    </citation>
    <scope>NUCLEOTIDE SEQUENCE</scope>
    <source>
        <strain evidence="2">DSM 44615</strain>
    </source>
</reference>
<reference evidence="2" key="1">
    <citation type="submission" date="2020-07" db="EMBL/GenBank/DDBJ databases">
        <authorList>
            <person name="Pettersson B.M.F."/>
            <person name="Behra P.R.K."/>
            <person name="Ramesh M."/>
            <person name="Das S."/>
            <person name="Dasgupta S."/>
            <person name="Kirsebom L.A."/>
        </authorList>
    </citation>
    <scope>NUCLEOTIDE SEQUENCE</scope>
    <source>
        <strain evidence="2">DSM 44615</strain>
    </source>
</reference>
<evidence type="ECO:0000313" key="2">
    <source>
        <dbReference type="EMBL" id="MCV7171609.1"/>
    </source>
</evidence>
<feature type="signal peptide" evidence="1">
    <location>
        <begin position="1"/>
        <end position="23"/>
    </location>
</feature>
<name>A0A9X2YPN9_9MYCO</name>